<evidence type="ECO:0000313" key="2">
    <source>
        <dbReference type="EMBL" id="QOV22768.1"/>
    </source>
</evidence>
<keyword evidence="3" id="KW-1185">Reference proteome</keyword>
<proteinExistence type="predicted"/>
<name>A0A7S6U6C4_9CYAN</name>
<dbReference type="Proteomes" id="UP000593846">
    <property type="component" value="Chromosome"/>
</dbReference>
<reference evidence="3" key="1">
    <citation type="submission" date="2020-10" db="EMBL/GenBank/DDBJ databases">
        <title>Genome-based taxonomic classification of the species Anabaenopsis elenkinii.</title>
        <authorList>
            <person name="Delbaje E."/>
            <person name="Andreote A.P.D."/>
            <person name="Pellegrinetti T.A."/>
            <person name="Cruz R.B."/>
            <person name="Branco L.H.Z."/>
            <person name="Fiore M.F."/>
        </authorList>
    </citation>
    <scope>NUCLEOTIDE SEQUENCE [LARGE SCALE GENOMIC DNA]</scope>
    <source>
        <strain evidence="3">CCIBt3563</strain>
    </source>
</reference>
<organism evidence="2 3">
    <name type="scientific">Anabaenopsis elenkinii CCIBt3563</name>
    <dbReference type="NCBI Taxonomy" id="2779889"/>
    <lineage>
        <taxon>Bacteria</taxon>
        <taxon>Bacillati</taxon>
        <taxon>Cyanobacteriota</taxon>
        <taxon>Cyanophyceae</taxon>
        <taxon>Nostocales</taxon>
        <taxon>Nodulariaceae</taxon>
        <taxon>Anabaenopsis</taxon>
    </lineage>
</organism>
<dbReference type="Gene3D" id="3.60.40.10">
    <property type="entry name" value="PPM-type phosphatase domain"/>
    <property type="match status" value="1"/>
</dbReference>
<protein>
    <submittedName>
        <fullName evidence="2">Protein phosphatase 2C domain-containing protein</fullName>
    </submittedName>
</protein>
<sequence>MGWKAISRSEVGTSHRQENIPCQDYGDYRLFGDVIVGVVADGAGSAKYSHVGSELAVNTVIDLIARNFYTSEQKKLSPIEFARNFHKSEQEKLSPPLREEESKQMFTKIVQEVIAQLGKKAKQNNCDIKDLACTLLIFIATPEWLVAMQIGDGLMVVRPQNSPDYQLLFKPHKGEFVNETTFVTCSHALEEMQVKVIPSPEFIAAATDGLENVAITLKNCQPFPRFFQPLETYLQSTTDPNQEAEYLVNFLQSEALNKRTSDDKTVLLSIWQSSEVVYPP</sequence>
<accession>A0A7S6U6C4</accession>
<evidence type="ECO:0000313" key="3">
    <source>
        <dbReference type="Proteomes" id="UP000593846"/>
    </source>
</evidence>
<gene>
    <name evidence="2" type="ORF">IM676_19380</name>
</gene>
<evidence type="ECO:0000259" key="1">
    <source>
        <dbReference type="Pfam" id="PF13672"/>
    </source>
</evidence>
<feature type="domain" description="PPM-type phosphatase" evidence="1">
    <location>
        <begin position="11"/>
        <end position="251"/>
    </location>
</feature>
<dbReference type="KEGG" id="aee:IM676_19380"/>
<dbReference type="EMBL" id="CP063311">
    <property type="protein sequence ID" value="QOV22768.1"/>
    <property type="molecule type" value="Genomic_DNA"/>
</dbReference>
<dbReference type="InterPro" id="IPR036457">
    <property type="entry name" value="PPM-type-like_dom_sf"/>
</dbReference>
<dbReference type="InterPro" id="IPR001932">
    <property type="entry name" value="PPM-type_phosphatase-like_dom"/>
</dbReference>
<dbReference type="AlphaFoldDB" id="A0A7S6U6C4"/>
<dbReference type="RefSeq" id="WP_200988387.1">
    <property type="nucleotide sequence ID" value="NZ_CP063311.1"/>
</dbReference>
<dbReference type="SUPFAM" id="SSF81606">
    <property type="entry name" value="PP2C-like"/>
    <property type="match status" value="1"/>
</dbReference>
<dbReference type="Pfam" id="PF13672">
    <property type="entry name" value="PP2C_2"/>
    <property type="match status" value="1"/>
</dbReference>